<evidence type="ECO:0000259" key="1">
    <source>
        <dbReference type="Pfam" id="PF01520"/>
    </source>
</evidence>
<proteinExistence type="predicted"/>
<dbReference type="GO" id="GO:0008745">
    <property type="term" value="F:N-acetylmuramoyl-L-alanine amidase activity"/>
    <property type="evidence" value="ECO:0007669"/>
    <property type="project" value="UniProtKB-EC"/>
</dbReference>
<gene>
    <name evidence="2" type="ORF">KW502_04680</name>
</gene>
<reference evidence="2 3" key="1">
    <citation type="submission" date="2021-07" db="EMBL/GenBank/DDBJ databases">
        <title>Mesonia aestuariivivens sp. nov., isolated from a tidal flat.</title>
        <authorList>
            <person name="Kim Y.-O."/>
            <person name="Yoon J.-H."/>
        </authorList>
    </citation>
    <scope>NUCLEOTIDE SEQUENCE [LARGE SCALE GENOMIC DNA]</scope>
    <source>
        <strain evidence="2 3">JHPTF-M18</strain>
    </source>
</reference>
<accession>A0ABS6VZR5</accession>
<sequence>MFFTRTNKETISLEERVDYINKIKPDLVLSLHVNSDSRTEDHQGIEVYFTINNEFKEKILKWQIS</sequence>
<dbReference type="Proteomes" id="UP000719267">
    <property type="component" value="Unassembled WGS sequence"/>
</dbReference>
<evidence type="ECO:0000313" key="2">
    <source>
        <dbReference type="EMBL" id="MBW2961092.1"/>
    </source>
</evidence>
<protein>
    <submittedName>
        <fullName evidence="2">N-acetylmuramoyl-L-alanine amidase</fullName>
        <ecNumber evidence="2">3.5.1.28</ecNumber>
    </submittedName>
</protein>
<dbReference type="EC" id="3.5.1.28" evidence="2"/>
<comment type="caution">
    <text evidence="2">The sequence shown here is derived from an EMBL/GenBank/DDBJ whole genome shotgun (WGS) entry which is preliminary data.</text>
</comment>
<dbReference type="EMBL" id="JAHWDF010000004">
    <property type="protein sequence ID" value="MBW2961092.1"/>
    <property type="molecule type" value="Genomic_DNA"/>
</dbReference>
<keyword evidence="3" id="KW-1185">Reference proteome</keyword>
<organism evidence="2 3">
    <name type="scientific">Mesonia aestuariivivens</name>
    <dbReference type="NCBI Taxonomy" id="2796128"/>
    <lineage>
        <taxon>Bacteria</taxon>
        <taxon>Pseudomonadati</taxon>
        <taxon>Bacteroidota</taxon>
        <taxon>Flavobacteriia</taxon>
        <taxon>Flavobacteriales</taxon>
        <taxon>Flavobacteriaceae</taxon>
        <taxon>Mesonia</taxon>
    </lineage>
</organism>
<dbReference type="Pfam" id="PF01520">
    <property type="entry name" value="Amidase_3"/>
    <property type="match status" value="1"/>
</dbReference>
<dbReference type="InterPro" id="IPR002508">
    <property type="entry name" value="MurNAc-LAA_cat"/>
</dbReference>
<feature type="domain" description="MurNAc-LAA" evidence="1">
    <location>
        <begin position="2"/>
        <end position="55"/>
    </location>
</feature>
<keyword evidence="2" id="KW-0378">Hydrolase</keyword>
<name>A0ABS6VZR5_9FLAO</name>
<evidence type="ECO:0000313" key="3">
    <source>
        <dbReference type="Proteomes" id="UP000719267"/>
    </source>
</evidence>